<dbReference type="GO" id="GO:0005524">
    <property type="term" value="F:ATP binding"/>
    <property type="evidence" value="ECO:0007669"/>
    <property type="project" value="UniProtKB-UniRule"/>
</dbReference>
<keyword evidence="3" id="KW-0597">Phosphoprotein</keyword>
<dbReference type="SMART" id="SM00220">
    <property type="entry name" value="S_TKc"/>
    <property type="match status" value="1"/>
</dbReference>
<dbReference type="FunFam" id="1.10.510.10:FF:000658">
    <property type="entry name" value="Protein CBG12184"/>
    <property type="match status" value="1"/>
</dbReference>
<dbReference type="Gene3D" id="1.10.510.10">
    <property type="entry name" value="Transferase(Phosphotransferase) domain 1"/>
    <property type="match status" value="1"/>
</dbReference>
<dbReference type="Pfam" id="PF00069">
    <property type="entry name" value="Pkinase"/>
    <property type="match status" value="1"/>
</dbReference>
<proteinExistence type="predicted"/>
<keyword evidence="9" id="KW-0832">Ubl conjugation</keyword>
<dbReference type="GO" id="GO:0000226">
    <property type="term" value="P:microtubule cytoskeleton organization"/>
    <property type="evidence" value="ECO:0007669"/>
    <property type="project" value="TreeGrafter"/>
</dbReference>
<dbReference type="Proteomes" id="UP001154078">
    <property type="component" value="Chromosome 4"/>
</dbReference>
<keyword evidence="14" id="KW-1185">Reference proteome</keyword>
<dbReference type="PROSITE" id="PS00108">
    <property type="entry name" value="PROTEIN_KINASE_ST"/>
    <property type="match status" value="1"/>
</dbReference>
<dbReference type="GO" id="GO:0050321">
    <property type="term" value="F:tau-protein kinase activity"/>
    <property type="evidence" value="ECO:0007669"/>
    <property type="project" value="TreeGrafter"/>
</dbReference>
<dbReference type="InterPro" id="IPR017441">
    <property type="entry name" value="Protein_kinase_ATP_BS"/>
</dbReference>
<reference evidence="13" key="1">
    <citation type="submission" date="2021-12" db="EMBL/GenBank/DDBJ databases">
        <authorList>
            <person name="King R."/>
        </authorList>
    </citation>
    <scope>NUCLEOTIDE SEQUENCE</scope>
</reference>
<evidence type="ECO:0000256" key="10">
    <source>
        <dbReference type="ARBA" id="ARBA00022871"/>
    </source>
</evidence>
<evidence type="ECO:0000256" key="11">
    <source>
        <dbReference type="PROSITE-ProRule" id="PRU10141"/>
    </source>
</evidence>
<evidence type="ECO:0000256" key="7">
    <source>
        <dbReference type="ARBA" id="ARBA00022840"/>
    </source>
</evidence>
<dbReference type="AlphaFoldDB" id="A0A9P0FG30"/>
<accession>A0A9P0FG30</accession>
<dbReference type="OrthoDB" id="541276at2759"/>
<dbReference type="GO" id="GO:0007283">
    <property type="term" value="P:spermatogenesis"/>
    <property type="evidence" value="ECO:0007669"/>
    <property type="project" value="UniProtKB-KW"/>
</dbReference>
<dbReference type="PANTHER" id="PTHR24346">
    <property type="entry name" value="MAP/MICROTUBULE AFFINITY-REGULATING KINASE"/>
    <property type="match status" value="1"/>
</dbReference>
<keyword evidence="8" id="KW-0460">Magnesium</keyword>
<evidence type="ECO:0000313" key="14">
    <source>
        <dbReference type="Proteomes" id="UP001154078"/>
    </source>
</evidence>
<dbReference type="EMBL" id="OV121135">
    <property type="protein sequence ID" value="CAH0554861.1"/>
    <property type="molecule type" value="Genomic_DNA"/>
</dbReference>
<keyword evidence="4" id="KW-0479">Metal-binding</keyword>
<name>A0A9P0FG30_BRAAE</name>
<evidence type="ECO:0000256" key="2">
    <source>
        <dbReference type="ARBA" id="ARBA00022473"/>
    </source>
</evidence>
<dbReference type="InterPro" id="IPR011009">
    <property type="entry name" value="Kinase-like_dom_sf"/>
</dbReference>
<feature type="binding site" evidence="11">
    <location>
        <position position="58"/>
    </location>
    <ligand>
        <name>ATP</name>
        <dbReference type="ChEBI" id="CHEBI:30616"/>
    </ligand>
</feature>
<dbReference type="PANTHER" id="PTHR24346:SF102">
    <property type="entry name" value="TESTIS-SPECIFIC SERINE_THREONINE-PROTEIN KINASE 1"/>
    <property type="match status" value="1"/>
</dbReference>
<evidence type="ECO:0000256" key="9">
    <source>
        <dbReference type="ARBA" id="ARBA00022843"/>
    </source>
</evidence>
<dbReference type="GO" id="GO:0035556">
    <property type="term" value="P:intracellular signal transduction"/>
    <property type="evidence" value="ECO:0007669"/>
    <property type="project" value="TreeGrafter"/>
</dbReference>
<evidence type="ECO:0000256" key="5">
    <source>
        <dbReference type="ARBA" id="ARBA00022741"/>
    </source>
</evidence>
<keyword evidence="5 11" id="KW-0547">Nucleotide-binding</keyword>
<evidence type="ECO:0000259" key="12">
    <source>
        <dbReference type="SMART" id="SM00220"/>
    </source>
</evidence>
<evidence type="ECO:0000256" key="4">
    <source>
        <dbReference type="ARBA" id="ARBA00022723"/>
    </source>
</evidence>
<dbReference type="GO" id="GO:0005737">
    <property type="term" value="C:cytoplasm"/>
    <property type="evidence" value="ECO:0007669"/>
    <property type="project" value="TreeGrafter"/>
</dbReference>
<keyword evidence="10" id="KW-0744">Spermatogenesis</keyword>
<dbReference type="GO" id="GO:0030154">
    <property type="term" value="P:cell differentiation"/>
    <property type="evidence" value="ECO:0007669"/>
    <property type="project" value="UniProtKB-KW"/>
</dbReference>
<dbReference type="InterPro" id="IPR008271">
    <property type="entry name" value="Ser/Thr_kinase_AS"/>
</dbReference>
<organism evidence="13 14">
    <name type="scientific">Brassicogethes aeneus</name>
    <name type="common">Rape pollen beetle</name>
    <name type="synonym">Meligethes aeneus</name>
    <dbReference type="NCBI Taxonomy" id="1431903"/>
    <lineage>
        <taxon>Eukaryota</taxon>
        <taxon>Metazoa</taxon>
        <taxon>Ecdysozoa</taxon>
        <taxon>Arthropoda</taxon>
        <taxon>Hexapoda</taxon>
        <taxon>Insecta</taxon>
        <taxon>Pterygota</taxon>
        <taxon>Neoptera</taxon>
        <taxon>Endopterygota</taxon>
        <taxon>Coleoptera</taxon>
        <taxon>Polyphaga</taxon>
        <taxon>Cucujiformia</taxon>
        <taxon>Nitidulidae</taxon>
        <taxon>Meligethinae</taxon>
        <taxon>Brassicogethes</taxon>
    </lineage>
</organism>
<dbReference type="PIRSF" id="PIRSF000654">
    <property type="entry name" value="Integrin-linked_kinase"/>
    <property type="match status" value="1"/>
</dbReference>
<dbReference type="GO" id="GO:0000287">
    <property type="term" value="F:magnesium ion binding"/>
    <property type="evidence" value="ECO:0007669"/>
    <property type="project" value="UniProtKB-ARBA"/>
</dbReference>
<comment type="cofactor">
    <cofactor evidence="1">
        <name>Mg(2+)</name>
        <dbReference type="ChEBI" id="CHEBI:18420"/>
    </cofactor>
</comment>
<dbReference type="PROSITE" id="PS00107">
    <property type="entry name" value="PROTEIN_KINASE_ATP"/>
    <property type="match status" value="1"/>
</dbReference>
<dbReference type="InterPro" id="IPR000719">
    <property type="entry name" value="Prot_kinase_dom"/>
</dbReference>
<evidence type="ECO:0000256" key="6">
    <source>
        <dbReference type="ARBA" id="ARBA00022782"/>
    </source>
</evidence>
<gene>
    <name evidence="13" type="ORF">MELIAE_LOCUS6351</name>
</gene>
<evidence type="ECO:0000256" key="8">
    <source>
        <dbReference type="ARBA" id="ARBA00022842"/>
    </source>
</evidence>
<evidence type="ECO:0000313" key="13">
    <source>
        <dbReference type="EMBL" id="CAH0554861.1"/>
    </source>
</evidence>
<keyword evidence="6" id="KW-0221">Differentiation</keyword>
<protein>
    <recommendedName>
        <fullName evidence="12">Protein kinase domain-containing protein</fullName>
    </recommendedName>
</protein>
<sequence>MSFTRSKRHALSSAVSGKPSTSSFFQALGFTFGKTIGQGTYSKVCTVTNEAGKVLACKIINKKCAGIEFIDKFLPRELGIICSIKHPNIVTVHKVLEVNSIIYMFMDFCKNGDLLEFIRLKGALSEDKAKWIFRQIVDAVQYLHNLDVAHRDLKCENVFLMGDNRVKLGDFGFARHCKNHYGEKIKSSTFCGSAAYAAPEILQGVLYEPKKYDIWSLGCILYIMLAASMPFDDANIKKMVKAQLTGIINDAIAKWPKQSDAVKVLISCLLEPDSTQRVTIEDVADCAWLEEEVSKRQKVLSKIF</sequence>
<dbReference type="SUPFAM" id="SSF56112">
    <property type="entry name" value="Protein kinase-like (PK-like)"/>
    <property type="match status" value="1"/>
</dbReference>
<feature type="domain" description="Protein kinase" evidence="12">
    <location>
        <begin position="30"/>
        <end position="289"/>
    </location>
</feature>
<evidence type="ECO:0000256" key="3">
    <source>
        <dbReference type="ARBA" id="ARBA00022553"/>
    </source>
</evidence>
<keyword evidence="2" id="KW-0217">Developmental protein</keyword>
<evidence type="ECO:0000256" key="1">
    <source>
        <dbReference type="ARBA" id="ARBA00001946"/>
    </source>
</evidence>
<keyword evidence="7 11" id="KW-0067">ATP-binding</keyword>